<comment type="caution">
    <text evidence="2">The sequence shown here is derived from an EMBL/GenBank/DDBJ whole genome shotgun (WGS) entry which is preliminary data.</text>
</comment>
<protein>
    <submittedName>
        <fullName evidence="2">Uncharacterized protein</fullName>
    </submittedName>
</protein>
<evidence type="ECO:0000313" key="2">
    <source>
        <dbReference type="EMBL" id="KTG10788.1"/>
    </source>
</evidence>
<feature type="transmembrane region" description="Helical" evidence="1">
    <location>
        <begin position="7"/>
        <end position="28"/>
    </location>
</feature>
<evidence type="ECO:0000313" key="3">
    <source>
        <dbReference type="Proteomes" id="UP000054387"/>
    </source>
</evidence>
<dbReference type="STRING" id="1514971.AUR64_06245"/>
<dbReference type="RefSeq" id="WP_058580586.1">
    <property type="nucleotide sequence ID" value="NZ_LOPU01000016.1"/>
</dbReference>
<sequence length="78" mass="8687">MARRRFWAFLLTMLALDAVMLVAIPFVVPPDPTARLMVFAAVLATIPALAFWLAYRGGFERLGVWSPETESEESTDGE</sequence>
<dbReference type="EMBL" id="LOPU01000016">
    <property type="protein sequence ID" value="KTG10788.1"/>
    <property type="molecule type" value="Genomic_DNA"/>
</dbReference>
<dbReference type="OrthoDB" id="293279at2157"/>
<gene>
    <name evidence="2" type="ORF">AUR64_06245</name>
</gene>
<reference evidence="2 3" key="1">
    <citation type="submission" date="2015-12" db="EMBL/GenBank/DDBJ databases">
        <title>Haloprofundus marisrubri gen. nov., sp. nov., an extremely halophilic archaeon isolated from the Discovery deep brine-seawater interface in the Red Sea.</title>
        <authorList>
            <person name="Zhang G."/>
            <person name="Stingl U."/>
            <person name="Rashid M."/>
        </authorList>
    </citation>
    <scope>NUCLEOTIDE SEQUENCE [LARGE SCALE GENOMIC DNA]</scope>
    <source>
        <strain evidence="2 3">SB9</strain>
    </source>
</reference>
<dbReference type="AlphaFoldDB" id="A0A0W1RC02"/>
<proteinExistence type="predicted"/>
<accession>A0A0W1RC02</accession>
<keyword evidence="1" id="KW-0812">Transmembrane</keyword>
<dbReference type="Proteomes" id="UP000054387">
    <property type="component" value="Unassembled WGS sequence"/>
</dbReference>
<keyword evidence="1" id="KW-0472">Membrane</keyword>
<keyword evidence="3" id="KW-1185">Reference proteome</keyword>
<feature type="transmembrane region" description="Helical" evidence="1">
    <location>
        <begin position="34"/>
        <end position="55"/>
    </location>
</feature>
<name>A0A0W1RC02_9EURY</name>
<dbReference type="Pfam" id="PF24378">
    <property type="entry name" value="DUF7534"/>
    <property type="match status" value="1"/>
</dbReference>
<keyword evidence="1" id="KW-1133">Transmembrane helix</keyword>
<organism evidence="2 3">
    <name type="scientific">Haloprofundus marisrubri</name>
    <dbReference type="NCBI Taxonomy" id="1514971"/>
    <lineage>
        <taxon>Archaea</taxon>
        <taxon>Methanobacteriati</taxon>
        <taxon>Methanobacteriota</taxon>
        <taxon>Stenosarchaea group</taxon>
        <taxon>Halobacteria</taxon>
        <taxon>Halobacteriales</taxon>
        <taxon>Haloferacaceae</taxon>
        <taxon>Haloprofundus</taxon>
    </lineage>
</organism>
<dbReference type="InterPro" id="IPR055956">
    <property type="entry name" value="DUF7534"/>
</dbReference>
<evidence type="ECO:0000256" key="1">
    <source>
        <dbReference type="SAM" id="Phobius"/>
    </source>
</evidence>